<reference evidence="1" key="1">
    <citation type="submission" date="2011-09" db="EMBL/GenBank/DDBJ databases">
        <title>The permanent draft genome of Mucilaginibacter paludis DSM 18603.</title>
        <authorList>
            <consortium name="US DOE Joint Genome Institute (JGI-PGF)"/>
            <person name="Lucas S."/>
            <person name="Han J."/>
            <person name="Lapidus A."/>
            <person name="Bruce D."/>
            <person name="Goodwin L."/>
            <person name="Pitluck S."/>
            <person name="Peters L."/>
            <person name="Kyrpides N."/>
            <person name="Mavromatis K."/>
            <person name="Ivanova N."/>
            <person name="Mikhailova N."/>
            <person name="Held B."/>
            <person name="Detter J.C."/>
            <person name="Tapia R."/>
            <person name="Han C."/>
            <person name="Land M."/>
            <person name="Hauser L."/>
            <person name="Markowitz V."/>
            <person name="Cheng J.-F."/>
            <person name="Hugenholtz P."/>
            <person name="Woyke T."/>
            <person name="Wu D."/>
            <person name="Tindall B."/>
            <person name="Brambilla E."/>
            <person name="Klenk H.-P."/>
            <person name="Eisen J.A."/>
        </authorList>
    </citation>
    <scope>NUCLEOTIDE SEQUENCE [LARGE SCALE GENOMIC DNA]</scope>
    <source>
        <strain evidence="1">DSM 18603</strain>
    </source>
</reference>
<dbReference type="OrthoDB" id="9814399at2"/>
<gene>
    <name evidence="1" type="ORF">Mucpa_2575</name>
</gene>
<sequence>MNTPKKTGKILVWLAMLIARVWGVSAQKPDGDRIIGKWASEKKNLIVEVYKYGSNEYGGKIVWFLFFRFNYDAFSDKYNSLAS</sequence>
<keyword evidence="2" id="KW-1185">Reference proteome</keyword>
<dbReference type="Proteomes" id="UP000002774">
    <property type="component" value="Chromosome"/>
</dbReference>
<name>H1Y233_9SPHI</name>
<evidence type="ECO:0000313" key="1">
    <source>
        <dbReference type="EMBL" id="EHQ26690.1"/>
    </source>
</evidence>
<dbReference type="RefSeq" id="WP_008506834.1">
    <property type="nucleotide sequence ID" value="NZ_CM001403.1"/>
</dbReference>
<proteinExistence type="predicted"/>
<organism evidence="1 2">
    <name type="scientific">Mucilaginibacter paludis DSM 18603</name>
    <dbReference type="NCBI Taxonomy" id="714943"/>
    <lineage>
        <taxon>Bacteria</taxon>
        <taxon>Pseudomonadati</taxon>
        <taxon>Bacteroidota</taxon>
        <taxon>Sphingobacteriia</taxon>
        <taxon>Sphingobacteriales</taxon>
        <taxon>Sphingobacteriaceae</taxon>
        <taxon>Mucilaginibacter</taxon>
    </lineage>
</organism>
<evidence type="ECO:0000313" key="2">
    <source>
        <dbReference type="Proteomes" id="UP000002774"/>
    </source>
</evidence>
<dbReference type="EMBL" id="CM001403">
    <property type="protein sequence ID" value="EHQ26690.1"/>
    <property type="molecule type" value="Genomic_DNA"/>
</dbReference>
<dbReference type="AlphaFoldDB" id="H1Y233"/>
<accession>H1Y233</accession>
<dbReference type="HOGENOM" id="CLU_2538880_0_0_10"/>
<protein>
    <submittedName>
        <fullName evidence="1">Uncharacterized protein</fullName>
    </submittedName>
</protein>
<dbReference type="STRING" id="714943.Mucpa_2575"/>